<evidence type="ECO:0000313" key="2">
    <source>
        <dbReference type="EMBL" id="KAF2797023.1"/>
    </source>
</evidence>
<organism evidence="2 3">
    <name type="scientific">Melanomma pulvis-pyrius CBS 109.77</name>
    <dbReference type="NCBI Taxonomy" id="1314802"/>
    <lineage>
        <taxon>Eukaryota</taxon>
        <taxon>Fungi</taxon>
        <taxon>Dikarya</taxon>
        <taxon>Ascomycota</taxon>
        <taxon>Pezizomycotina</taxon>
        <taxon>Dothideomycetes</taxon>
        <taxon>Pleosporomycetidae</taxon>
        <taxon>Pleosporales</taxon>
        <taxon>Melanommataceae</taxon>
        <taxon>Melanomma</taxon>
    </lineage>
</organism>
<feature type="compositionally biased region" description="Basic and acidic residues" evidence="1">
    <location>
        <begin position="1"/>
        <end position="12"/>
    </location>
</feature>
<dbReference type="InterPro" id="IPR011990">
    <property type="entry name" value="TPR-like_helical_dom_sf"/>
</dbReference>
<dbReference type="AlphaFoldDB" id="A0A6A6XLN6"/>
<dbReference type="OrthoDB" id="5328412at2759"/>
<evidence type="ECO:0000313" key="3">
    <source>
        <dbReference type="Proteomes" id="UP000799757"/>
    </source>
</evidence>
<keyword evidence="3" id="KW-1185">Reference proteome</keyword>
<proteinExistence type="predicted"/>
<dbReference type="SUPFAM" id="SSF48452">
    <property type="entry name" value="TPR-like"/>
    <property type="match status" value="1"/>
</dbReference>
<gene>
    <name evidence="2" type="ORF">K505DRAFT_334652</name>
</gene>
<dbReference type="EMBL" id="MU001816">
    <property type="protein sequence ID" value="KAF2797023.1"/>
    <property type="molecule type" value="Genomic_DNA"/>
</dbReference>
<name>A0A6A6XLN6_9PLEO</name>
<accession>A0A6A6XLN6</accession>
<evidence type="ECO:0000256" key="1">
    <source>
        <dbReference type="SAM" id="MobiDB-lite"/>
    </source>
</evidence>
<feature type="region of interest" description="Disordered" evidence="1">
    <location>
        <begin position="1"/>
        <end position="20"/>
    </location>
</feature>
<protein>
    <submittedName>
        <fullName evidence="2">Uncharacterized protein</fullName>
    </submittedName>
</protein>
<dbReference type="Gene3D" id="1.25.40.10">
    <property type="entry name" value="Tetratricopeptide repeat domain"/>
    <property type="match status" value="1"/>
</dbReference>
<sequence length="555" mass="60846">MPPKREDILSRKLEKKGKSKVPQSEIDFLQAADDFEKSAGKWRAGDIEKATRFFQRAIDMLDAGLQRYPKSFDLAYNKATLEYTLLTNRRILALLGDKNTLLEASLASHRTAISLNPSNTDILFNTGQVLTSISEVLLENSNQETAKPQARACLEEALDIFTKCLDNQQSEYEQMQAEIAKANASQEHQEFQDVDQEMSTEALEQDSMEVSSNSSESPGEWATVVEPVTPEAILDTCIAKLSTLTSLLILYDGTNQQTMELKIHDGISIANDKMLPLITLIGASLFSGPTEEPAPGPTLSIASPSTIEDPGTSLTTDALLTIANFRSAVAEFNYRNHHFDASKYAAEVEQIFANLIKTPPNPTQFDPDFTAAMSAYADALTDLASAIADLEAYTPSSPTFLSDLEVQWSALSRTQTVLSQISIKSDSGIRSSSRLAGIYAARGDTDLFRFRISLFAEAKPAWADSKLVLVANAGVYYRGAGKHAVMAGEDDVQKTVDAKATVAEILKEAASGEVVSQDKWKGNREELVRVLEDMVEEGIVERENAEGVLRHTRLN</sequence>
<reference evidence="2" key="1">
    <citation type="journal article" date="2020" name="Stud. Mycol.">
        <title>101 Dothideomycetes genomes: a test case for predicting lifestyles and emergence of pathogens.</title>
        <authorList>
            <person name="Haridas S."/>
            <person name="Albert R."/>
            <person name="Binder M."/>
            <person name="Bloem J."/>
            <person name="Labutti K."/>
            <person name="Salamov A."/>
            <person name="Andreopoulos B."/>
            <person name="Baker S."/>
            <person name="Barry K."/>
            <person name="Bills G."/>
            <person name="Bluhm B."/>
            <person name="Cannon C."/>
            <person name="Castanera R."/>
            <person name="Culley D."/>
            <person name="Daum C."/>
            <person name="Ezra D."/>
            <person name="Gonzalez J."/>
            <person name="Henrissat B."/>
            <person name="Kuo A."/>
            <person name="Liang C."/>
            <person name="Lipzen A."/>
            <person name="Lutzoni F."/>
            <person name="Magnuson J."/>
            <person name="Mondo S."/>
            <person name="Nolan M."/>
            <person name="Ohm R."/>
            <person name="Pangilinan J."/>
            <person name="Park H.-J."/>
            <person name="Ramirez L."/>
            <person name="Alfaro M."/>
            <person name="Sun H."/>
            <person name="Tritt A."/>
            <person name="Yoshinaga Y."/>
            <person name="Zwiers L.-H."/>
            <person name="Turgeon B."/>
            <person name="Goodwin S."/>
            <person name="Spatafora J."/>
            <person name="Crous P."/>
            <person name="Grigoriev I."/>
        </authorList>
    </citation>
    <scope>NUCLEOTIDE SEQUENCE</scope>
    <source>
        <strain evidence="2">CBS 109.77</strain>
    </source>
</reference>
<dbReference type="Proteomes" id="UP000799757">
    <property type="component" value="Unassembled WGS sequence"/>
</dbReference>